<sequence>MPNPATPDSDMPGTEDSSDNSESEDEDQPSFTLSQIDPAGDGVDQCDLCETTLGADAEPGTRAFRCFECEVGVQCEDCWTQVHFTAVGHRLQEWSAIMRDWGGILTTADVMKSISRRCGKCEAELAAPSFVLPLGTVLCRDHETGAQLLCERCCRTEHRLHPLHRIRVWATEDKKQSWHDSTLAEQGLYYDLGHQGRPCMDPDEPTPLLVVSATGSTAFASGVMDSDELFTFRSSRLIDTSFRIDGEQRSQATHTGDRRIGISDDGERRSETLRNITYKKRRLRLRPNKLNEPLAEWIPVLEDDPEQIDEALQHRLNSISGSDNSGKRKFYASSDNPMREFREVQGDMLAEMLRLCGLADSVVEPKCAICKADLDEAATAPEPTMPDEASAHEHDGATEPAPSTQHAAPEDRRIFRCQDCGEFVQCKNCCLVRHAITPLHFLKVWEDGHWTDSSLKELGLVYQLGHQGGPCETPNGVVRSMVVIDTTGIHQIRYRRCGCERRDHMNPRQECMHNGWFPATATDPDTCATMRVLEAFRLLTVIGNINAHDFIMALERTTSALGSTGMVKVPDRYKDDARALEATAQGETMTNCWTCPHPERNLVPGWREVEAKYRYLYRTILALDANFKLKNRIRVNERDDPPLGPSWGAWVDPTVYKEHLKKYVTENDVSTCIAFAALTQKDTKNTSGCRVSGVGGCVCARHECVRPNGLGDLQKGERYANMDFIAISSVAGFDGLELTFSYDIACQWAKNLYECVCKLPSHLQLDFEAILFQTGLPVWHASSQEAQCTNLNSLSFLPGVGKTDGEGIERLWAKLNAFAYHTKNMGLGHRADTIDDKINYHNWMKNLGQAYILRRKLIVAITERAKQVAAWKEVNKSVPAEVRTAWQERVDAFLADRSLPNPYLVNTKDGPSEAESRTALKADEEAAAQAGNAPLHRTSATAFLTAGLQLEDTQRRIKAKISGMTLVTADRKSKLQESRLVFLAKLRPFCALHEIYTPAAVRAVERVERLRNPDMPPVKAENLHLFLPSDLTADERASCREGLAKMEAKLRKAQCTDALAQLRARLHAKRHVLYWKQGGNAGGQHGATRANSLVGQITDRINATAVKYNQARLALLRIKGPNYAPYLCYGIWPLKDSDLTLDADVVDDESSARKKMSLIAAGKGGRTPRHISGTSRTVLSWIWASRGALDPDKNDLHDSLRVEWAWAKAQKT</sequence>
<protein>
    <recommendedName>
        <fullName evidence="2">CxC2-like cysteine cluster KDZ transposase-associated domain-containing protein</fullName>
    </recommendedName>
</protein>
<dbReference type="InterPro" id="IPR040521">
    <property type="entry name" value="KDZ"/>
</dbReference>
<dbReference type="AlphaFoldDB" id="A0AAD7MAM7"/>
<dbReference type="Pfam" id="PF18758">
    <property type="entry name" value="KDZ"/>
    <property type="match status" value="1"/>
</dbReference>
<feature type="compositionally biased region" description="Basic and acidic residues" evidence="1">
    <location>
        <begin position="255"/>
        <end position="266"/>
    </location>
</feature>
<feature type="region of interest" description="Disordered" evidence="1">
    <location>
        <begin position="247"/>
        <end position="266"/>
    </location>
</feature>
<proteinExistence type="predicted"/>
<feature type="compositionally biased region" description="Acidic residues" evidence="1">
    <location>
        <begin position="16"/>
        <end position="28"/>
    </location>
</feature>
<gene>
    <name evidence="3" type="ORF">B0H16DRAFT_1746366</name>
</gene>
<organism evidence="3 4">
    <name type="scientific">Mycena metata</name>
    <dbReference type="NCBI Taxonomy" id="1033252"/>
    <lineage>
        <taxon>Eukaryota</taxon>
        <taxon>Fungi</taxon>
        <taxon>Dikarya</taxon>
        <taxon>Basidiomycota</taxon>
        <taxon>Agaricomycotina</taxon>
        <taxon>Agaricomycetes</taxon>
        <taxon>Agaricomycetidae</taxon>
        <taxon>Agaricales</taxon>
        <taxon>Marasmiineae</taxon>
        <taxon>Mycenaceae</taxon>
        <taxon>Mycena</taxon>
    </lineage>
</organism>
<reference evidence="3" key="1">
    <citation type="submission" date="2023-03" db="EMBL/GenBank/DDBJ databases">
        <title>Massive genome expansion in bonnet fungi (Mycena s.s.) driven by repeated elements and novel gene families across ecological guilds.</title>
        <authorList>
            <consortium name="Lawrence Berkeley National Laboratory"/>
            <person name="Harder C.B."/>
            <person name="Miyauchi S."/>
            <person name="Viragh M."/>
            <person name="Kuo A."/>
            <person name="Thoen E."/>
            <person name="Andreopoulos B."/>
            <person name="Lu D."/>
            <person name="Skrede I."/>
            <person name="Drula E."/>
            <person name="Henrissat B."/>
            <person name="Morin E."/>
            <person name="Kohler A."/>
            <person name="Barry K."/>
            <person name="LaButti K."/>
            <person name="Morin E."/>
            <person name="Salamov A."/>
            <person name="Lipzen A."/>
            <person name="Mereny Z."/>
            <person name="Hegedus B."/>
            <person name="Baldrian P."/>
            <person name="Stursova M."/>
            <person name="Weitz H."/>
            <person name="Taylor A."/>
            <person name="Grigoriev I.V."/>
            <person name="Nagy L.G."/>
            <person name="Martin F."/>
            <person name="Kauserud H."/>
        </authorList>
    </citation>
    <scope>NUCLEOTIDE SEQUENCE</scope>
    <source>
        <strain evidence="3">CBHHK182m</strain>
    </source>
</reference>
<feature type="region of interest" description="Disordered" evidence="1">
    <location>
        <begin position="380"/>
        <end position="408"/>
    </location>
</feature>
<feature type="domain" description="CxC2-like cysteine cluster KDZ transposase-associated" evidence="2">
    <location>
        <begin position="455"/>
        <end position="561"/>
    </location>
</feature>
<dbReference type="Proteomes" id="UP001215598">
    <property type="component" value="Unassembled WGS sequence"/>
</dbReference>
<accession>A0AAD7MAM7</accession>
<evidence type="ECO:0000313" key="4">
    <source>
        <dbReference type="Proteomes" id="UP001215598"/>
    </source>
</evidence>
<dbReference type="PANTHER" id="PTHR33096:SF1">
    <property type="entry name" value="CXC1-LIKE CYSTEINE CLUSTER ASSOCIATED WITH KDZ TRANSPOSASES DOMAIN-CONTAINING PROTEIN"/>
    <property type="match status" value="1"/>
</dbReference>
<evidence type="ECO:0000259" key="2">
    <source>
        <dbReference type="Pfam" id="PF18803"/>
    </source>
</evidence>
<evidence type="ECO:0000313" key="3">
    <source>
        <dbReference type="EMBL" id="KAJ7707998.1"/>
    </source>
</evidence>
<keyword evidence="4" id="KW-1185">Reference proteome</keyword>
<dbReference type="EMBL" id="JARKIB010000438">
    <property type="protein sequence ID" value="KAJ7707998.1"/>
    <property type="molecule type" value="Genomic_DNA"/>
</dbReference>
<evidence type="ECO:0000256" key="1">
    <source>
        <dbReference type="SAM" id="MobiDB-lite"/>
    </source>
</evidence>
<dbReference type="InterPro" id="IPR041457">
    <property type="entry name" value="CxC2_KDZ-assoc"/>
</dbReference>
<dbReference type="PANTHER" id="PTHR33096">
    <property type="entry name" value="CXC2 DOMAIN-CONTAINING PROTEIN"/>
    <property type="match status" value="1"/>
</dbReference>
<dbReference type="Pfam" id="PF18803">
    <property type="entry name" value="CxC2"/>
    <property type="match status" value="1"/>
</dbReference>
<name>A0AAD7MAM7_9AGAR</name>
<comment type="caution">
    <text evidence="3">The sequence shown here is derived from an EMBL/GenBank/DDBJ whole genome shotgun (WGS) entry which is preliminary data.</text>
</comment>
<feature type="region of interest" description="Disordered" evidence="1">
    <location>
        <begin position="1"/>
        <end position="39"/>
    </location>
</feature>